<dbReference type="Proteomes" id="UP000007110">
    <property type="component" value="Unassembled WGS sequence"/>
</dbReference>
<dbReference type="RefSeq" id="XP_799247.3">
    <property type="nucleotide sequence ID" value="XM_794154.5"/>
</dbReference>
<keyword evidence="3" id="KW-1185">Reference proteome</keyword>
<feature type="coiled-coil region" evidence="1">
    <location>
        <begin position="44"/>
        <end position="71"/>
    </location>
</feature>
<sequence>MAGFGGDSWMTDHDACMRMGQTIIEMINERDGLQRNGSNYSKINAEIRSRIRRYQQDIQLLDQNLKKASSSFHLTQREADRRRALVDNLKAKEKILHNSFKQDVSFSAPERTSLLPSTSGFAQDGWGGVSEETRNLSVNELQQEQQRILQVQDQGLDELSAIINKQKRLGQVIGNEVDEHIGSKIKMIRSILP</sequence>
<dbReference type="OMA" id="DSTCYIA"/>
<dbReference type="CTD" id="9482"/>
<evidence type="ECO:0000313" key="2">
    <source>
        <dbReference type="EnsemblMetazoa" id="XP_799247"/>
    </source>
</evidence>
<proteinExistence type="predicted"/>
<reference evidence="2" key="2">
    <citation type="submission" date="2021-01" db="UniProtKB">
        <authorList>
            <consortium name="EnsemblMetazoa"/>
        </authorList>
    </citation>
    <scope>IDENTIFICATION</scope>
</reference>
<keyword evidence="1" id="KW-0175">Coiled coil</keyword>
<dbReference type="SUPFAM" id="SSF58038">
    <property type="entry name" value="SNARE fusion complex"/>
    <property type="match status" value="1"/>
</dbReference>
<dbReference type="InParanoid" id="A0A7M7RFM4"/>
<accession>A0A7M7RFM4</accession>
<dbReference type="AlphaFoldDB" id="A0A7M7RFM4"/>
<organism evidence="2 3">
    <name type="scientific">Strongylocentrotus purpuratus</name>
    <name type="common">Purple sea urchin</name>
    <dbReference type="NCBI Taxonomy" id="7668"/>
    <lineage>
        <taxon>Eukaryota</taxon>
        <taxon>Metazoa</taxon>
        <taxon>Echinodermata</taxon>
        <taxon>Eleutherozoa</taxon>
        <taxon>Echinozoa</taxon>
        <taxon>Echinoidea</taxon>
        <taxon>Euechinoidea</taxon>
        <taxon>Echinacea</taxon>
        <taxon>Camarodonta</taxon>
        <taxon>Echinidea</taxon>
        <taxon>Strongylocentrotidae</taxon>
        <taxon>Strongylocentrotus</taxon>
    </lineage>
</organism>
<evidence type="ECO:0008006" key="4">
    <source>
        <dbReference type="Google" id="ProtNLM"/>
    </source>
</evidence>
<dbReference type="OrthoDB" id="428895at2759"/>
<dbReference type="GeneID" id="594724"/>
<protein>
    <recommendedName>
        <fullName evidence="4">Syntaxin-8</fullName>
    </recommendedName>
</protein>
<dbReference type="FunCoup" id="A0A7M7RFM4">
    <property type="interactions" value="746"/>
</dbReference>
<evidence type="ECO:0000313" key="3">
    <source>
        <dbReference type="Proteomes" id="UP000007110"/>
    </source>
</evidence>
<dbReference type="Gene3D" id="1.20.5.110">
    <property type="match status" value="1"/>
</dbReference>
<evidence type="ECO:0000256" key="1">
    <source>
        <dbReference type="SAM" id="Coils"/>
    </source>
</evidence>
<dbReference type="EnsemblMetazoa" id="XM_794154">
    <property type="protein sequence ID" value="XP_799247"/>
    <property type="gene ID" value="LOC594724"/>
</dbReference>
<dbReference type="KEGG" id="spu:594724"/>
<reference evidence="3" key="1">
    <citation type="submission" date="2015-02" db="EMBL/GenBank/DDBJ databases">
        <title>Genome sequencing for Strongylocentrotus purpuratus.</title>
        <authorList>
            <person name="Murali S."/>
            <person name="Liu Y."/>
            <person name="Vee V."/>
            <person name="English A."/>
            <person name="Wang M."/>
            <person name="Skinner E."/>
            <person name="Han Y."/>
            <person name="Muzny D.M."/>
            <person name="Worley K.C."/>
            <person name="Gibbs R.A."/>
        </authorList>
    </citation>
    <scope>NUCLEOTIDE SEQUENCE</scope>
</reference>
<name>A0A7M7RFM4_STRPU</name>